<name>A0A0N0E153_9PSED</name>
<dbReference type="Proteomes" id="UP000037931">
    <property type="component" value="Unassembled WGS sequence"/>
</dbReference>
<proteinExistence type="predicted"/>
<gene>
    <name evidence="1" type="ORF">PF66_06197</name>
</gene>
<organism evidence="1 2">
    <name type="scientific">Pseudomonas asplenii</name>
    <dbReference type="NCBI Taxonomy" id="53407"/>
    <lineage>
        <taxon>Bacteria</taxon>
        <taxon>Pseudomonadati</taxon>
        <taxon>Pseudomonadota</taxon>
        <taxon>Gammaproteobacteria</taxon>
        <taxon>Pseudomonadales</taxon>
        <taxon>Pseudomonadaceae</taxon>
        <taxon>Pseudomonas</taxon>
    </lineage>
</organism>
<reference evidence="1 2" key="1">
    <citation type="journal article" date="2015" name="PLoS ONE">
        <title>Rice-Infecting Pseudomonas Genomes Are Highly Accessorized and Harbor Multiple Putative Virulence Mechanisms to Cause Sheath Brown Rot.</title>
        <authorList>
            <person name="Quibod I.L."/>
            <person name="Grande G."/>
            <person name="Oreiro E.G."/>
            <person name="Borja F.N."/>
            <person name="Dossa G.S."/>
            <person name="Mauleon R."/>
            <person name="Cruz C.V."/>
            <person name="Oliva R."/>
        </authorList>
    </citation>
    <scope>NUCLEOTIDE SEQUENCE [LARGE SCALE GENOMIC DNA]</scope>
    <source>
        <strain evidence="1 2">IRRI 6609</strain>
    </source>
</reference>
<evidence type="ECO:0000313" key="1">
    <source>
        <dbReference type="EMBL" id="KPA87287.1"/>
    </source>
</evidence>
<keyword evidence="2" id="KW-1185">Reference proteome</keyword>
<accession>A0A0N0E153</accession>
<comment type="caution">
    <text evidence="1">The sequence shown here is derived from an EMBL/GenBank/DDBJ whole genome shotgun (WGS) entry which is preliminary data.</text>
</comment>
<dbReference type="STRING" id="50340.PF66_06197"/>
<dbReference type="RefSeq" id="WP_054064720.1">
    <property type="nucleotide sequence ID" value="NZ_JSYZ01000034.1"/>
</dbReference>
<dbReference type="EMBL" id="JSYZ01000034">
    <property type="protein sequence ID" value="KPA87287.1"/>
    <property type="molecule type" value="Genomic_DNA"/>
</dbReference>
<dbReference type="PATRIC" id="fig|50340.43.peg.4430"/>
<evidence type="ECO:0000313" key="2">
    <source>
        <dbReference type="Proteomes" id="UP000037931"/>
    </source>
</evidence>
<protein>
    <submittedName>
        <fullName evidence="1">Uncharacterized protein</fullName>
    </submittedName>
</protein>
<sequence length="140" mass="15225">MARKVLQYTVQNEGRDFGKVFKITEMPSSQAEKWAARVILAMIKGGIELPEGFESAGFAGIAQMGLGALGKLPFETAELLMNEMMACVQVCPNPNDRGIARDLIEDDIEEVATRIKLRLEIWKLHVGFSAAAAPSTSAQA</sequence>
<dbReference type="OrthoDB" id="7281890at2"/>
<dbReference type="AlphaFoldDB" id="A0A0N0E153"/>